<dbReference type="InterPro" id="IPR056024">
    <property type="entry name" value="DUF7605"/>
</dbReference>
<evidence type="ECO:0000313" key="5">
    <source>
        <dbReference type="EMBL" id="KAK4220911.1"/>
    </source>
</evidence>
<dbReference type="PANTHER" id="PTHR36681:SF3">
    <property type="entry name" value="NUCLEAR GTPASE, GERMINAL CENTER-ASSOCIATED, TANDEM DUPLICATE 3"/>
    <property type="match status" value="1"/>
</dbReference>
<gene>
    <name evidence="5" type="ORF">QBC38DRAFT_493173</name>
</gene>
<protein>
    <submittedName>
        <fullName evidence="5">Uncharacterized protein</fullName>
    </submittedName>
</protein>
<dbReference type="PANTHER" id="PTHR36681">
    <property type="entry name" value="NUCLEAR GTPASE, GERMINAL CENTER-ASSOCIATED, TANDEM DUPLICATE 3"/>
    <property type="match status" value="1"/>
</dbReference>
<feature type="region of interest" description="Disordered" evidence="2">
    <location>
        <begin position="1"/>
        <end position="22"/>
    </location>
</feature>
<dbReference type="AlphaFoldDB" id="A0AAN7BCN9"/>
<comment type="caution">
    <text evidence="5">The sequence shown here is derived from an EMBL/GenBank/DDBJ whole genome shotgun (WGS) entry which is preliminary data.</text>
</comment>
<feature type="compositionally biased region" description="Low complexity" evidence="2">
    <location>
        <begin position="145"/>
        <end position="171"/>
    </location>
</feature>
<proteinExistence type="predicted"/>
<dbReference type="Gene3D" id="3.40.50.300">
    <property type="entry name" value="P-loop containing nucleotide triphosphate hydrolases"/>
    <property type="match status" value="2"/>
</dbReference>
<feature type="compositionally biased region" description="Basic residues" evidence="2">
    <location>
        <begin position="199"/>
        <end position="208"/>
    </location>
</feature>
<reference evidence="5" key="2">
    <citation type="submission" date="2023-05" db="EMBL/GenBank/DDBJ databases">
        <authorList>
            <consortium name="Lawrence Berkeley National Laboratory"/>
            <person name="Steindorff A."/>
            <person name="Hensen N."/>
            <person name="Bonometti L."/>
            <person name="Westerberg I."/>
            <person name="Brannstrom I.O."/>
            <person name="Guillou S."/>
            <person name="Cros-Aarteil S."/>
            <person name="Calhoun S."/>
            <person name="Haridas S."/>
            <person name="Kuo A."/>
            <person name="Mondo S."/>
            <person name="Pangilinan J."/>
            <person name="Riley R."/>
            <person name="Labutti K."/>
            <person name="Andreopoulos B."/>
            <person name="Lipzen A."/>
            <person name="Chen C."/>
            <person name="Yanf M."/>
            <person name="Daum C."/>
            <person name="Ng V."/>
            <person name="Clum A."/>
            <person name="Ohm R."/>
            <person name="Martin F."/>
            <person name="Silar P."/>
            <person name="Natvig D."/>
            <person name="Lalanne C."/>
            <person name="Gautier V."/>
            <person name="Ament-Velasquez S.L."/>
            <person name="Kruys A."/>
            <person name="Hutchinson M.I."/>
            <person name="Powell A.J."/>
            <person name="Barry K."/>
            <person name="Miller A.N."/>
            <person name="Grigoriev I.V."/>
            <person name="Debuchy R."/>
            <person name="Gladieux P."/>
            <person name="Thoren M.H."/>
            <person name="Johannesson H."/>
        </authorList>
    </citation>
    <scope>NUCLEOTIDE SEQUENCE</scope>
    <source>
        <strain evidence="5">CBS 990.96</strain>
    </source>
</reference>
<feature type="compositionally biased region" description="Polar residues" evidence="2">
    <location>
        <begin position="124"/>
        <end position="134"/>
    </location>
</feature>
<reference evidence="5" key="1">
    <citation type="journal article" date="2023" name="Mol. Phylogenet. Evol.">
        <title>Genome-scale phylogeny and comparative genomics of the fungal order Sordariales.</title>
        <authorList>
            <person name="Hensen N."/>
            <person name="Bonometti L."/>
            <person name="Westerberg I."/>
            <person name="Brannstrom I.O."/>
            <person name="Guillou S."/>
            <person name="Cros-Aarteil S."/>
            <person name="Calhoun S."/>
            <person name="Haridas S."/>
            <person name="Kuo A."/>
            <person name="Mondo S."/>
            <person name="Pangilinan J."/>
            <person name="Riley R."/>
            <person name="LaButti K."/>
            <person name="Andreopoulos B."/>
            <person name="Lipzen A."/>
            <person name="Chen C."/>
            <person name="Yan M."/>
            <person name="Daum C."/>
            <person name="Ng V."/>
            <person name="Clum A."/>
            <person name="Steindorff A."/>
            <person name="Ohm R.A."/>
            <person name="Martin F."/>
            <person name="Silar P."/>
            <person name="Natvig D.O."/>
            <person name="Lalanne C."/>
            <person name="Gautier V."/>
            <person name="Ament-Velasquez S.L."/>
            <person name="Kruys A."/>
            <person name="Hutchinson M.I."/>
            <person name="Powell A.J."/>
            <person name="Barry K."/>
            <person name="Miller A.N."/>
            <person name="Grigoriev I.V."/>
            <person name="Debuchy R."/>
            <person name="Gladieux P."/>
            <person name="Hiltunen Thoren M."/>
            <person name="Johannesson H."/>
        </authorList>
    </citation>
    <scope>NUCLEOTIDE SEQUENCE</scope>
    <source>
        <strain evidence="5">CBS 990.96</strain>
    </source>
</reference>
<evidence type="ECO:0000256" key="2">
    <source>
        <dbReference type="SAM" id="MobiDB-lite"/>
    </source>
</evidence>
<accession>A0AAN7BCN9</accession>
<feature type="coiled-coil region" evidence="1">
    <location>
        <begin position="556"/>
        <end position="590"/>
    </location>
</feature>
<dbReference type="InterPro" id="IPR027417">
    <property type="entry name" value="P-loop_NTPase"/>
</dbReference>
<organism evidence="5 6">
    <name type="scientific">Podospora fimiseda</name>
    <dbReference type="NCBI Taxonomy" id="252190"/>
    <lineage>
        <taxon>Eukaryota</taxon>
        <taxon>Fungi</taxon>
        <taxon>Dikarya</taxon>
        <taxon>Ascomycota</taxon>
        <taxon>Pezizomycotina</taxon>
        <taxon>Sordariomycetes</taxon>
        <taxon>Sordariomycetidae</taxon>
        <taxon>Sordariales</taxon>
        <taxon>Podosporaceae</taxon>
        <taxon>Podospora</taxon>
    </lineage>
</organism>
<dbReference type="EMBL" id="MU865617">
    <property type="protein sequence ID" value="KAK4220911.1"/>
    <property type="molecule type" value="Genomic_DNA"/>
</dbReference>
<keyword evidence="6" id="KW-1185">Reference proteome</keyword>
<dbReference type="Pfam" id="PF00350">
    <property type="entry name" value="Dynamin_N"/>
    <property type="match status" value="1"/>
</dbReference>
<feature type="compositionally biased region" description="Polar residues" evidence="2">
    <location>
        <begin position="182"/>
        <end position="193"/>
    </location>
</feature>
<name>A0AAN7BCN9_9PEZI</name>
<evidence type="ECO:0000256" key="1">
    <source>
        <dbReference type="SAM" id="Coils"/>
    </source>
</evidence>
<feature type="compositionally biased region" description="Polar residues" evidence="2">
    <location>
        <begin position="92"/>
        <end position="106"/>
    </location>
</feature>
<feature type="compositionally biased region" description="Basic and acidic residues" evidence="2">
    <location>
        <begin position="219"/>
        <end position="231"/>
    </location>
</feature>
<evidence type="ECO:0000259" key="3">
    <source>
        <dbReference type="Pfam" id="PF00350"/>
    </source>
</evidence>
<feature type="compositionally biased region" description="Low complexity" evidence="2">
    <location>
        <begin position="107"/>
        <end position="123"/>
    </location>
</feature>
<evidence type="ECO:0000313" key="6">
    <source>
        <dbReference type="Proteomes" id="UP001301958"/>
    </source>
</evidence>
<feature type="domain" description="DUF7605" evidence="4">
    <location>
        <begin position="777"/>
        <end position="957"/>
    </location>
</feature>
<dbReference type="Pfam" id="PF24564">
    <property type="entry name" value="DUF7605"/>
    <property type="match status" value="1"/>
</dbReference>
<feature type="domain" description="Dynamin N-terminal" evidence="3">
    <location>
        <begin position="287"/>
        <end position="538"/>
    </location>
</feature>
<sequence length="1034" mass="116883">MMRLTRDGSEAPSSTGSFADTPLSTSSFSFRFPSPAASSTNNTESYNALIPSIEFPDINSDSDHWLEGSPRASSHARNLSDFRENLGRLRVNSHSSASTNSTRRSISPSQFPFRPSTPPRSSRAGTESSVSQHLALTLRPDNNRRSTSTSTPTRSISPSRSPSQSRLSTPPGSSLGADALISQCQNLNLNPWETPSPGRGRRSPRARRSSSQVPQGVHKVSEEKSPDDPFHAPEFQKLFSDAKTLISRVSGVLGSRSLRHDETPELHRLCGRAQELASFECAATRTVAFVGDSGVGKSSVLNSLLDVKGLAPASSGGSACTSVATEYRFHDSETFTVEVTTFTEDEIRTRLSDLIAAYQLYETHKDNFDSDEEAEPAEEQFHLATDTFNAMFKGQMHDTEFITTDAEDEVLDTMMGWAREVAQCVGNQRHTFTDAEECSSLLTKLNSATGDADQPAPWPYMKKISVHLNAHVLRKGLILVDLPGLRDLNTARQKITERYLVECDEIFVVCQRSRATTDAGVKAVFQLAKQAGLTNVGIVCTKSDGENADEAKKEWKGRTRAEINRLVEEIETLQEELVELEEERKYFDELDDLDDAEKDELVRISRQVWAKRRLMEQINFTLDQYLVTIRNDWVTSELKKRYQVSTTAEVELQVHCVSNTHYWDHRHDPKDKAMPYLELSGIISLRRHCVSLVSQEKYRLVKRYLQGEIPGFLGEMELWIQAGTTSAQGEEKKLIREIVEEISSVLWENLGDNALLYEEMASTLTDKFQEHIINARRIPHWTSKAKQASEDWDSWLHQTYTPFCRNYGDHYTPVPGYRNWNEEAIKAMSDDLHDPWDHLQIALQTEIGDTRKKIHGVMTSGFNSIDKISQYRGVSDTLRRTLNARWRLLRSTLYDLQDDFTIAMHKLRTDALSGIRTSIFGQSMEDTYRRCNRECGGGSDKRRKRIMALTLGSQDIFHTQIREMRWRFGALVDDLENKVEEAVDEQLREIDQVLNIVRNENAVAECDVDVEFLERVKGVVEEVALEMRRIGVGN</sequence>
<dbReference type="InterPro" id="IPR045063">
    <property type="entry name" value="Dynamin_N"/>
</dbReference>
<dbReference type="SUPFAM" id="SSF52540">
    <property type="entry name" value="P-loop containing nucleoside triphosphate hydrolases"/>
    <property type="match status" value="1"/>
</dbReference>
<evidence type="ECO:0000259" key="4">
    <source>
        <dbReference type="Pfam" id="PF24564"/>
    </source>
</evidence>
<dbReference type="Proteomes" id="UP001301958">
    <property type="component" value="Unassembled WGS sequence"/>
</dbReference>
<keyword evidence="1" id="KW-0175">Coiled coil</keyword>
<feature type="region of interest" description="Disordered" evidence="2">
    <location>
        <begin position="90"/>
        <end position="232"/>
    </location>
</feature>